<dbReference type="CDD" id="cd22359">
    <property type="entry name" value="SfsA-like_bacterial"/>
    <property type="match status" value="1"/>
</dbReference>
<dbReference type="AlphaFoldDB" id="A0A5N3P534"/>
<dbReference type="Gene3D" id="3.40.1350.60">
    <property type="match status" value="1"/>
</dbReference>
<accession>A0A5N3P534</accession>
<dbReference type="PANTHER" id="PTHR30545:SF2">
    <property type="entry name" value="SUGAR FERMENTATION STIMULATION PROTEIN A"/>
    <property type="match status" value="1"/>
</dbReference>
<dbReference type="Pfam" id="PF17746">
    <property type="entry name" value="SfsA_N"/>
    <property type="match status" value="1"/>
</dbReference>
<gene>
    <name evidence="1 4" type="primary">sfsA</name>
    <name evidence="4" type="ORF">FEZ63_21105</name>
</gene>
<dbReference type="Pfam" id="PF03749">
    <property type="entry name" value="SfsA"/>
    <property type="match status" value="1"/>
</dbReference>
<evidence type="ECO:0000259" key="3">
    <source>
        <dbReference type="Pfam" id="PF17746"/>
    </source>
</evidence>
<dbReference type="NCBIfam" id="TIGR00230">
    <property type="entry name" value="sfsA"/>
    <property type="match status" value="1"/>
</dbReference>
<dbReference type="Proteomes" id="UP000325684">
    <property type="component" value="Unassembled WGS sequence"/>
</dbReference>
<feature type="domain" description="Sugar fermentation stimulation protein C-terminal" evidence="2">
    <location>
        <begin position="88"/>
        <end position="225"/>
    </location>
</feature>
<dbReference type="RefSeq" id="WP_150948240.1">
    <property type="nucleotide sequence ID" value="NZ_VCMV01000055.1"/>
</dbReference>
<dbReference type="InterPro" id="IPR040452">
    <property type="entry name" value="SfsA_C"/>
</dbReference>
<evidence type="ECO:0000313" key="5">
    <source>
        <dbReference type="Proteomes" id="UP000325684"/>
    </source>
</evidence>
<feature type="domain" description="SfsA N-terminal OB" evidence="3">
    <location>
        <begin position="13"/>
        <end position="83"/>
    </location>
</feature>
<comment type="caution">
    <text evidence="4">The sequence shown here is derived from an EMBL/GenBank/DDBJ whole genome shotgun (WGS) entry which is preliminary data.</text>
</comment>
<evidence type="ECO:0000256" key="1">
    <source>
        <dbReference type="HAMAP-Rule" id="MF_00095"/>
    </source>
</evidence>
<dbReference type="PANTHER" id="PTHR30545">
    <property type="entry name" value="SUGAR FERMENTATION STIMULATION PROTEIN A"/>
    <property type="match status" value="1"/>
</dbReference>
<keyword evidence="5" id="KW-1185">Reference proteome</keyword>
<dbReference type="OrthoDB" id="9802365at2"/>
<protein>
    <recommendedName>
        <fullName evidence="1">Sugar fermentation stimulation protein homolog</fullName>
    </recommendedName>
</protein>
<name>A0A5N3P534_9HYPH</name>
<evidence type="ECO:0000259" key="2">
    <source>
        <dbReference type="Pfam" id="PF03749"/>
    </source>
</evidence>
<dbReference type="HAMAP" id="MF_00095">
    <property type="entry name" value="SfsA"/>
    <property type="match status" value="1"/>
</dbReference>
<reference evidence="4 5" key="1">
    <citation type="journal article" date="2019" name="Microorganisms">
        <title>Genome Insights into the Novel Species Microvirga brassicacearum, a Rapeseed Endophyte with Biotechnological Potential.</title>
        <authorList>
            <person name="Jimenez-Gomez A."/>
            <person name="Saati-Santamaria Z."/>
            <person name="Igual J.M."/>
            <person name="Rivas R."/>
            <person name="Mateos P.F."/>
            <person name="Garcia-Fraile P."/>
        </authorList>
    </citation>
    <scope>NUCLEOTIDE SEQUENCE [LARGE SCALE GENOMIC DNA]</scope>
    <source>
        <strain evidence="4 5">CDVBN77</strain>
    </source>
</reference>
<proteinExistence type="inferred from homology"/>
<dbReference type="InterPro" id="IPR005224">
    <property type="entry name" value="SfsA"/>
</dbReference>
<dbReference type="EMBL" id="VCMV01000055">
    <property type="protein sequence ID" value="KAB0264836.1"/>
    <property type="molecule type" value="Genomic_DNA"/>
</dbReference>
<sequence>MLFSEPLLEGRLIERYKRFLADILLADGSVVTAHCANPGAMLGLKEPGSRVLLSRAGNPKRKLAYNWELVEVAAGGGPNQLVGINTSRPNALVAEALRGNRLAPFVGYDRVRPEVKYGRNSRIDFLLEKDGAPPCYLEVKNCHLMRQPGFAEFPDCIAARSAKHLYELVDMVEGGARAALVYVIQMEAERFDVARDIDPVYDRAFRHALAAGVESYAYMCRVNAEGVEIERAVEIVTPHS</sequence>
<comment type="similarity">
    <text evidence="1">Belongs to the SfsA family.</text>
</comment>
<dbReference type="GO" id="GO:0003677">
    <property type="term" value="F:DNA binding"/>
    <property type="evidence" value="ECO:0007669"/>
    <property type="project" value="InterPro"/>
</dbReference>
<organism evidence="4 5">
    <name type="scientific">Microvirga brassicacearum</name>
    <dbReference type="NCBI Taxonomy" id="2580413"/>
    <lineage>
        <taxon>Bacteria</taxon>
        <taxon>Pseudomonadati</taxon>
        <taxon>Pseudomonadota</taxon>
        <taxon>Alphaproteobacteria</taxon>
        <taxon>Hyphomicrobiales</taxon>
        <taxon>Methylobacteriaceae</taxon>
        <taxon>Microvirga</taxon>
    </lineage>
</organism>
<dbReference type="InterPro" id="IPR041465">
    <property type="entry name" value="SfsA_N"/>
</dbReference>
<dbReference type="Gene3D" id="2.40.50.580">
    <property type="match status" value="1"/>
</dbReference>
<evidence type="ECO:0000313" key="4">
    <source>
        <dbReference type="EMBL" id="KAB0264836.1"/>
    </source>
</evidence>